<organism evidence="3 4">
    <name type="scientific">Liparis tanakae</name>
    <name type="common">Tanaka's snailfish</name>
    <dbReference type="NCBI Taxonomy" id="230148"/>
    <lineage>
        <taxon>Eukaryota</taxon>
        <taxon>Metazoa</taxon>
        <taxon>Chordata</taxon>
        <taxon>Craniata</taxon>
        <taxon>Vertebrata</taxon>
        <taxon>Euteleostomi</taxon>
        <taxon>Actinopterygii</taxon>
        <taxon>Neopterygii</taxon>
        <taxon>Teleostei</taxon>
        <taxon>Neoteleostei</taxon>
        <taxon>Acanthomorphata</taxon>
        <taxon>Eupercaria</taxon>
        <taxon>Perciformes</taxon>
        <taxon>Cottioidei</taxon>
        <taxon>Cottales</taxon>
        <taxon>Liparidae</taxon>
        <taxon>Liparis</taxon>
    </lineage>
</organism>
<feature type="compositionally biased region" description="Basic and acidic residues" evidence="1">
    <location>
        <begin position="191"/>
        <end position="202"/>
    </location>
</feature>
<feature type="region of interest" description="Disordered" evidence="1">
    <location>
        <begin position="1"/>
        <end position="45"/>
    </location>
</feature>
<dbReference type="AlphaFoldDB" id="A0A4Z2F8L2"/>
<dbReference type="PANTHER" id="PTHR21669">
    <property type="entry name" value="CAPZ-INTERACTING PROTEIN AND RELATED PROTEINS"/>
    <property type="match status" value="1"/>
</dbReference>
<dbReference type="OrthoDB" id="68076at2759"/>
<dbReference type="GO" id="GO:0006325">
    <property type="term" value="P:chromatin organization"/>
    <property type="evidence" value="ECO:0007669"/>
    <property type="project" value="TreeGrafter"/>
</dbReference>
<reference evidence="3 4" key="1">
    <citation type="submission" date="2019-03" db="EMBL/GenBank/DDBJ databases">
        <title>First draft genome of Liparis tanakae, snailfish: a comprehensive survey of snailfish specific genes.</title>
        <authorList>
            <person name="Kim W."/>
            <person name="Song I."/>
            <person name="Jeong J.-H."/>
            <person name="Kim D."/>
            <person name="Kim S."/>
            <person name="Ryu S."/>
            <person name="Song J.Y."/>
            <person name="Lee S.K."/>
        </authorList>
    </citation>
    <scope>NUCLEOTIDE SEQUENCE [LARGE SCALE GENOMIC DNA]</scope>
    <source>
        <tissue evidence="3">Muscle</tissue>
    </source>
</reference>
<dbReference type="Proteomes" id="UP000314294">
    <property type="component" value="Unassembled WGS sequence"/>
</dbReference>
<dbReference type="GO" id="GO:0005634">
    <property type="term" value="C:nucleus"/>
    <property type="evidence" value="ECO:0007669"/>
    <property type="project" value="TreeGrafter"/>
</dbReference>
<evidence type="ECO:0000313" key="4">
    <source>
        <dbReference type="Proteomes" id="UP000314294"/>
    </source>
</evidence>
<evidence type="ECO:0000256" key="1">
    <source>
        <dbReference type="SAM" id="MobiDB-lite"/>
    </source>
</evidence>
<name>A0A4Z2F8L2_9TELE</name>
<feature type="compositionally biased region" description="Pro residues" evidence="1">
    <location>
        <begin position="13"/>
        <end position="24"/>
    </location>
</feature>
<sequence>MADSRRVQLTTLPPGPVPSEPEPAPKPRKSPSAGPRAEVGRPDPGTVRLELALFEADERSSPEFSYSRLVDSKINCTKEKVPLSRFEEEEKRETDEVAAISRKLENLYGDKPKEQQQQQKEDRIQDLIDIGFGYDDEDSFIDNSEAYDEFVPASITTRLGGFYVNSGVLHFRQVSGAEEAEELTTDEETPESPKKQEVTRGHDKPKKKRRTEGAIVREAESR</sequence>
<gene>
    <name evidence="3" type="primary">UBN1_1</name>
    <name evidence="3" type="ORF">EYF80_052486</name>
</gene>
<dbReference type="InterPro" id="IPR014840">
    <property type="entry name" value="HRD"/>
</dbReference>
<accession>A0A4Z2F8L2</accession>
<dbReference type="Pfam" id="PF08729">
    <property type="entry name" value="HUN"/>
    <property type="match status" value="1"/>
</dbReference>
<evidence type="ECO:0000313" key="3">
    <source>
        <dbReference type="EMBL" id="TNN37345.1"/>
    </source>
</evidence>
<evidence type="ECO:0000259" key="2">
    <source>
        <dbReference type="Pfam" id="PF08729"/>
    </source>
</evidence>
<feature type="compositionally biased region" description="Basic and acidic residues" evidence="1">
    <location>
        <begin position="211"/>
        <end position="222"/>
    </location>
</feature>
<feature type="domain" description="Hpc2-related" evidence="2">
    <location>
        <begin position="120"/>
        <end position="169"/>
    </location>
</feature>
<dbReference type="EMBL" id="SRLO01001499">
    <property type="protein sequence ID" value="TNN37345.1"/>
    <property type="molecule type" value="Genomic_DNA"/>
</dbReference>
<keyword evidence="4" id="KW-1185">Reference proteome</keyword>
<feature type="compositionally biased region" description="Acidic residues" evidence="1">
    <location>
        <begin position="178"/>
        <end position="190"/>
    </location>
</feature>
<dbReference type="PANTHER" id="PTHR21669:SF12">
    <property type="entry name" value="UBINUCLEIN-1"/>
    <property type="match status" value="1"/>
</dbReference>
<protein>
    <submittedName>
        <fullName evidence="3">Ubinuclein-1</fullName>
    </submittedName>
</protein>
<proteinExistence type="predicted"/>
<comment type="caution">
    <text evidence="3">The sequence shown here is derived from an EMBL/GenBank/DDBJ whole genome shotgun (WGS) entry which is preliminary data.</text>
</comment>
<feature type="region of interest" description="Disordered" evidence="1">
    <location>
        <begin position="177"/>
        <end position="222"/>
    </location>
</feature>